<dbReference type="Pfam" id="PF06041">
    <property type="entry name" value="DUF924"/>
    <property type="match status" value="1"/>
</dbReference>
<dbReference type="Gene3D" id="1.20.58.320">
    <property type="entry name" value="TPR-like"/>
    <property type="match status" value="1"/>
</dbReference>
<proteinExistence type="predicted"/>
<dbReference type="SUPFAM" id="SSF48452">
    <property type="entry name" value="TPR-like"/>
    <property type="match status" value="1"/>
</dbReference>
<keyword evidence="2" id="KW-1185">Reference proteome</keyword>
<dbReference type="InterPro" id="IPR011990">
    <property type="entry name" value="TPR-like_helical_dom_sf"/>
</dbReference>
<dbReference type="RefSeq" id="WP_116236366.1">
    <property type="nucleotide sequence ID" value="NZ_QRDP01000004.1"/>
</dbReference>
<evidence type="ECO:0000313" key="1">
    <source>
        <dbReference type="EMBL" id="RED17039.1"/>
    </source>
</evidence>
<gene>
    <name evidence="1" type="ORF">DFR46_2073</name>
</gene>
<accession>A0A3D9FGW8</accession>
<name>A0A3D9FGW8_9SPHN</name>
<organism evidence="1 2">
    <name type="scientific">Parasphingopyxis lamellibrachiae</name>
    <dbReference type="NCBI Taxonomy" id="680125"/>
    <lineage>
        <taxon>Bacteria</taxon>
        <taxon>Pseudomonadati</taxon>
        <taxon>Pseudomonadota</taxon>
        <taxon>Alphaproteobacteria</taxon>
        <taxon>Sphingomonadales</taxon>
        <taxon>Sphingomonadaceae</taxon>
        <taxon>Parasphingopyxis</taxon>
    </lineage>
</organism>
<dbReference type="Proteomes" id="UP000256310">
    <property type="component" value="Unassembled WGS sequence"/>
</dbReference>
<reference evidence="1 2" key="1">
    <citation type="submission" date="2018-07" db="EMBL/GenBank/DDBJ databases">
        <title>Genomic Encyclopedia of Type Strains, Phase IV (KMG-IV): sequencing the most valuable type-strain genomes for metagenomic binning, comparative biology and taxonomic classification.</title>
        <authorList>
            <person name="Goeker M."/>
        </authorList>
    </citation>
    <scope>NUCLEOTIDE SEQUENCE [LARGE SCALE GENOMIC DNA]</scope>
    <source>
        <strain evidence="1 2">DSM 26725</strain>
    </source>
</reference>
<sequence>MNTVPAWARDILAFWFAELTPKDWYRKDDAVDAAMRERFLGDWEGRQGEPADSFMDNGDTALAAVVLFDQFSRNMFRDDPRAFSCDPLARAIANAAIARGFDSEYEESHRQFFYMPFMHSEDLADQDRCLALFETFSGEGSLGYARAHRAVIARFGRFPHRNAVLGRETTDEEKAAIESGAIW</sequence>
<comment type="caution">
    <text evidence="1">The sequence shown here is derived from an EMBL/GenBank/DDBJ whole genome shotgun (WGS) entry which is preliminary data.</text>
</comment>
<dbReference type="OrthoDB" id="7593450at2"/>
<evidence type="ECO:0000313" key="2">
    <source>
        <dbReference type="Proteomes" id="UP000256310"/>
    </source>
</evidence>
<dbReference type="EMBL" id="QRDP01000004">
    <property type="protein sequence ID" value="RED17039.1"/>
    <property type="molecule type" value="Genomic_DNA"/>
</dbReference>
<dbReference type="AlphaFoldDB" id="A0A3D9FGW8"/>
<dbReference type="Gene3D" id="1.25.40.10">
    <property type="entry name" value="Tetratricopeptide repeat domain"/>
    <property type="match status" value="1"/>
</dbReference>
<dbReference type="InterPro" id="IPR010323">
    <property type="entry name" value="DUF924"/>
</dbReference>
<protein>
    <submittedName>
        <fullName evidence="1">Uncharacterized protein (DUF924 family)</fullName>
    </submittedName>
</protein>